<organism evidence="2 3">
    <name type="scientific">Chrysophaeum taylorii</name>
    <dbReference type="NCBI Taxonomy" id="2483200"/>
    <lineage>
        <taxon>Eukaryota</taxon>
        <taxon>Sar</taxon>
        <taxon>Stramenopiles</taxon>
        <taxon>Ochrophyta</taxon>
        <taxon>Pelagophyceae</taxon>
        <taxon>Pelagomonadales</taxon>
        <taxon>Pelagomonadaceae</taxon>
        <taxon>Chrysophaeum</taxon>
    </lineage>
</organism>
<keyword evidence="3" id="KW-1185">Reference proteome</keyword>
<proteinExistence type="predicted"/>
<evidence type="ECO:0000313" key="2">
    <source>
        <dbReference type="EMBL" id="KAJ8602579.1"/>
    </source>
</evidence>
<evidence type="ECO:0000256" key="1">
    <source>
        <dbReference type="SAM" id="Phobius"/>
    </source>
</evidence>
<reference evidence="2" key="1">
    <citation type="submission" date="2023-01" db="EMBL/GenBank/DDBJ databases">
        <title>Metagenome sequencing of chrysophaentin producing Chrysophaeum taylorii.</title>
        <authorList>
            <person name="Davison J."/>
            <person name="Bewley C."/>
        </authorList>
    </citation>
    <scope>NUCLEOTIDE SEQUENCE</scope>
    <source>
        <strain evidence="2">NIES-1699</strain>
    </source>
</reference>
<dbReference type="AlphaFoldDB" id="A0AAD7UEW6"/>
<sequence length="327" mass="36470">MERLGETVVPITVDKSRALKKWLKPAHACVAALHGLVLIGLVSLRASTRSKVSVHLLEETFQHMDPSRKCECQPSASLETLGTKVNVFALCVVFSSAVIFAHAFYATDGFGSNLYTHFVANGKNPFRWCEFSITATSMMLVMAILSGVRQRVQLVVMCLASVGTMVQGYSIEAAIAGGLGALDRIFPLVAGWALFAATWYPILYSWYERLDHVAQFDNKCKSVDAYDEKTQPPRWIETLVLSMFVLFAYFGLVSLGHVIHSFRLEGDPATMRDRFIFYEFFYMALSLVVKTMLNIWAMAAIFADEDGLVWLRGRAAADGNQCVSYRI</sequence>
<feature type="transmembrane region" description="Helical" evidence="1">
    <location>
        <begin position="25"/>
        <end position="44"/>
    </location>
</feature>
<protein>
    <submittedName>
        <fullName evidence="2">Uncharacterized protein</fullName>
    </submittedName>
</protein>
<gene>
    <name evidence="2" type="ORF">CTAYLR_008750</name>
</gene>
<comment type="caution">
    <text evidence="2">The sequence shown here is derived from an EMBL/GenBank/DDBJ whole genome shotgun (WGS) entry which is preliminary data.</text>
</comment>
<evidence type="ECO:0000313" key="3">
    <source>
        <dbReference type="Proteomes" id="UP001230188"/>
    </source>
</evidence>
<dbReference type="Pfam" id="PF18761">
    <property type="entry name" value="Heliorhodopsin"/>
    <property type="match status" value="1"/>
</dbReference>
<feature type="transmembrane region" description="Helical" evidence="1">
    <location>
        <begin position="185"/>
        <end position="207"/>
    </location>
</feature>
<feature type="transmembrane region" description="Helical" evidence="1">
    <location>
        <begin position="280"/>
        <end position="303"/>
    </location>
</feature>
<feature type="transmembrane region" description="Helical" evidence="1">
    <location>
        <begin position="154"/>
        <end position="179"/>
    </location>
</feature>
<dbReference type="InterPro" id="IPR041113">
    <property type="entry name" value="Heliorhodopsin"/>
</dbReference>
<keyword evidence="1" id="KW-0472">Membrane</keyword>
<keyword evidence="1" id="KW-1133">Transmembrane helix</keyword>
<dbReference type="EMBL" id="JAQMWT010000376">
    <property type="protein sequence ID" value="KAJ8602579.1"/>
    <property type="molecule type" value="Genomic_DNA"/>
</dbReference>
<name>A0AAD7UEW6_9STRA</name>
<feature type="transmembrane region" description="Helical" evidence="1">
    <location>
        <begin position="125"/>
        <end position="147"/>
    </location>
</feature>
<feature type="transmembrane region" description="Helical" evidence="1">
    <location>
        <begin position="239"/>
        <end position="260"/>
    </location>
</feature>
<keyword evidence="1" id="KW-0812">Transmembrane</keyword>
<accession>A0AAD7UEW6</accession>
<feature type="transmembrane region" description="Helical" evidence="1">
    <location>
        <begin position="85"/>
        <end position="105"/>
    </location>
</feature>
<dbReference type="Proteomes" id="UP001230188">
    <property type="component" value="Unassembled WGS sequence"/>
</dbReference>